<dbReference type="Pfam" id="PF05284">
    <property type="entry name" value="DUF736"/>
    <property type="match status" value="1"/>
</dbReference>
<accession>A0A399RGG0</accession>
<proteinExistence type="predicted"/>
<evidence type="ECO:0000313" key="2">
    <source>
        <dbReference type="Proteomes" id="UP000266385"/>
    </source>
</evidence>
<comment type="caution">
    <text evidence="1">The sequence shown here is derived from an EMBL/GenBank/DDBJ whole genome shotgun (WGS) entry which is preliminary data.</text>
</comment>
<dbReference type="OrthoDB" id="9800788at2"/>
<dbReference type="Proteomes" id="UP000266385">
    <property type="component" value="Unassembled WGS sequence"/>
</dbReference>
<gene>
    <name evidence="1" type="ORF">D1223_07390</name>
</gene>
<dbReference type="EMBL" id="QWFX01000006">
    <property type="protein sequence ID" value="RIJ30448.1"/>
    <property type="molecule type" value="Genomic_DNA"/>
</dbReference>
<protein>
    <submittedName>
        <fullName evidence="1">DUF736 domain-containing protein</fullName>
    </submittedName>
</protein>
<dbReference type="InterPro" id="IPR007948">
    <property type="entry name" value="DUF736"/>
</dbReference>
<reference evidence="1 2" key="1">
    <citation type="submission" date="2018-08" db="EMBL/GenBank/DDBJ databases">
        <title>Henriciella mobilis sp. nov., isolated from seawater.</title>
        <authorList>
            <person name="Cheng H."/>
            <person name="Wu Y.-H."/>
            <person name="Xu X.-W."/>
            <person name="Guo L.-L."/>
        </authorList>
    </citation>
    <scope>NUCLEOTIDE SEQUENCE [LARGE SCALE GENOMIC DNA]</scope>
    <source>
        <strain evidence="1 2">JN25</strain>
    </source>
</reference>
<dbReference type="AlphaFoldDB" id="A0A399RGG0"/>
<keyword evidence="2" id="KW-1185">Reference proteome</keyword>
<sequence>METKIMAQALGYVTQTGDGEYEGTLAMGVNARIRIARNAAKKPGSKQPDFRIFSPQFGELGGGWTRTGKTSGREYVSLTLAHPMISPRRVYANLGPASSGRDGEFALLWNAA</sequence>
<evidence type="ECO:0000313" key="1">
    <source>
        <dbReference type="EMBL" id="RIJ30448.1"/>
    </source>
</evidence>
<name>A0A399RGG0_9PROT</name>
<organism evidence="1 2">
    <name type="scientific">Henriciella mobilis</name>
    <dbReference type="NCBI Taxonomy" id="2305467"/>
    <lineage>
        <taxon>Bacteria</taxon>
        <taxon>Pseudomonadati</taxon>
        <taxon>Pseudomonadota</taxon>
        <taxon>Alphaproteobacteria</taxon>
        <taxon>Hyphomonadales</taxon>
        <taxon>Hyphomonadaceae</taxon>
        <taxon>Henriciella</taxon>
    </lineage>
</organism>